<keyword evidence="1" id="KW-0547">Nucleotide-binding</keyword>
<dbReference type="AlphaFoldDB" id="A0A5Q2TGL8"/>
<dbReference type="EMBL" id="CP045915">
    <property type="protein sequence ID" value="QGH33357.1"/>
    <property type="molecule type" value="Genomic_DNA"/>
</dbReference>
<evidence type="ECO:0000313" key="3">
    <source>
        <dbReference type="EMBL" id="QGH33357.1"/>
    </source>
</evidence>
<accession>A0A5Q2TGL8</accession>
<dbReference type="SUPFAM" id="SSF56059">
    <property type="entry name" value="Glutathione synthetase ATP-binding domain-like"/>
    <property type="match status" value="1"/>
</dbReference>
<dbReference type="Gene3D" id="3.40.50.20">
    <property type="match status" value="1"/>
</dbReference>
<dbReference type="GO" id="GO:0046872">
    <property type="term" value="F:metal ion binding"/>
    <property type="evidence" value="ECO:0007669"/>
    <property type="project" value="InterPro"/>
</dbReference>
<dbReference type="GO" id="GO:0005737">
    <property type="term" value="C:cytoplasm"/>
    <property type="evidence" value="ECO:0007669"/>
    <property type="project" value="TreeGrafter"/>
</dbReference>
<dbReference type="PANTHER" id="PTHR21621:SF0">
    <property type="entry name" value="BETA-CITRYLGLUTAMATE SYNTHASE B-RELATED"/>
    <property type="match status" value="1"/>
</dbReference>
<gene>
    <name evidence="3" type="ORF">GI584_04585</name>
</gene>
<dbReference type="Proteomes" id="UP000339690">
    <property type="component" value="Chromosome"/>
</dbReference>
<dbReference type="PANTHER" id="PTHR21621">
    <property type="entry name" value="RIBOSOMAL PROTEIN S6 MODIFICATION PROTEIN"/>
    <property type="match status" value="1"/>
</dbReference>
<dbReference type="Pfam" id="PF08443">
    <property type="entry name" value="RimK"/>
    <property type="match status" value="1"/>
</dbReference>
<dbReference type="PROSITE" id="PS50975">
    <property type="entry name" value="ATP_GRASP"/>
    <property type="match status" value="1"/>
</dbReference>
<reference evidence="3 4" key="1">
    <citation type="submission" date="2019-11" db="EMBL/GenBank/DDBJ databases">
        <title>Gracilibacillus salitolerans sp. nov., a moderate halophile isolated from a saline soil in northwest China.</title>
        <authorList>
            <person name="Gan L."/>
        </authorList>
    </citation>
    <scope>NUCLEOTIDE SEQUENCE [LARGE SCALE GENOMIC DNA]</scope>
    <source>
        <strain evidence="3 4">SCU50</strain>
    </source>
</reference>
<keyword evidence="1" id="KW-0067">ATP-binding</keyword>
<evidence type="ECO:0000256" key="1">
    <source>
        <dbReference type="PROSITE-ProRule" id="PRU00409"/>
    </source>
</evidence>
<dbReference type="Gene3D" id="3.30.470.20">
    <property type="entry name" value="ATP-grasp fold, B domain"/>
    <property type="match status" value="1"/>
</dbReference>
<dbReference type="GO" id="GO:0018169">
    <property type="term" value="F:ribosomal S6-glutamic acid ligase activity"/>
    <property type="evidence" value="ECO:0007669"/>
    <property type="project" value="TreeGrafter"/>
</dbReference>
<dbReference type="InterPro" id="IPR011761">
    <property type="entry name" value="ATP-grasp"/>
</dbReference>
<proteinExistence type="predicted"/>
<protein>
    <recommendedName>
        <fullName evidence="2">ATP-grasp domain-containing protein</fullName>
    </recommendedName>
</protein>
<dbReference type="RefSeq" id="WP_153790409.1">
    <property type="nucleotide sequence ID" value="NZ_CP045915.1"/>
</dbReference>
<dbReference type="InterPro" id="IPR013651">
    <property type="entry name" value="ATP-grasp_RimK-type"/>
</dbReference>
<name>A0A5Q2TGL8_9BACI</name>
<dbReference type="GO" id="GO:0009432">
    <property type="term" value="P:SOS response"/>
    <property type="evidence" value="ECO:0007669"/>
    <property type="project" value="TreeGrafter"/>
</dbReference>
<evidence type="ECO:0000259" key="2">
    <source>
        <dbReference type="PROSITE" id="PS50975"/>
    </source>
</evidence>
<sequence>MNGWLIYRKEDAEKNSAFIDWMLTEAELLGIEVELVIYHELTYGIRDGHLFIDWKGRNKPNFAIMRAIDPLLSQQFELLGIKVFNNSRVAAIANDKAQTHQLFATYGIPMVDTQFINKDEIEKHAFRFPIILKAVNGRSGNQVHMLDSLEDLPPLTSERYIVQSMATPGKDLRVFVMGGQVIGSVLRESGSDFRANYTLGGKATLYPLSSLERELVEKIHSILPADFIGIDFVFDEQGGLLFNEIEDIVGSRTLTSLTDKNIAKLYLEHILTSAR</sequence>
<organism evidence="3 4">
    <name type="scientific">Gracilibacillus salitolerans</name>
    <dbReference type="NCBI Taxonomy" id="2663022"/>
    <lineage>
        <taxon>Bacteria</taxon>
        <taxon>Bacillati</taxon>
        <taxon>Bacillota</taxon>
        <taxon>Bacilli</taxon>
        <taxon>Bacillales</taxon>
        <taxon>Bacillaceae</taxon>
        <taxon>Gracilibacillus</taxon>
    </lineage>
</organism>
<dbReference type="KEGG" id="grc:GI584_04585"/>
<feature type="domain" description="ATP-grasp" evidence="2">
    <location>
        <begin position="100"/>
        <end position="271"/>
    </location>
</feature>
<dbReference type="GO" id="GO:0005524">
    <property type="term" value="F:ATP binding"/>
    <property type="evidence" value="ECO:0007669"/>
    <property type="project" value="UniProtKB-UniRule"/>
</dbReference>
<keyword evidence="4" id="KW-1185">Reference proteome</keyword>
<evidence type="ECO:0000313" key="4">
    <source>
        <dbReference type="Proteomes" id="UP000339690"/>
    </source>
</evidence>